<dbReference type="Proteomes" id="UP000316598">
    <property type="component" value="Unassembled WGS sequence"/>
</dbReference>
<accession>A0A5C5WR09</accession>
<protein>
    <submittedName>
        <fullName evidence="1">Uncharacterized protein</fullName>
    </submittedName>
</protein>
<evidence type="ECO:0000313" key="1">
    <source>
        <dbReference type="EMBL" id="TWT52599.1"/>
    </source>
</evidence>
<dbReference type="RefSeq" id="WP_146512942.1">
    <property type="nucleotide sequence ID" value="NZ_SJPI01000001.1"/>
</dbReference>
<proteinExistence type="predicted"/>
<dbReference type="EMBL" id="SJPI01000001">
    <property type="protein sequence ID" value="TWT52599.1"/>
    <property type="molecule type" value="Genomic_DNA"/>
</dbReference>
<dbReference type="OrthoDB" id="285275at2"/>
<name>A0A5C5WR09_9BACT</name>
<dbReference type="AlphaFoldDB" id="A0A5C5WR09"/>
<keyword evidence="2" id="KW-1185">Reference proteome</keyword>
<organism evidence="1 2">
    <name type="scientific">Rubripirellula amarantea</name>
    <dbReference type="NCBI Taxonomy" id="2527999"/>
    <lineage>
        <taxon>Bacteria</taxon>
        <taxon>Pseudomonadati</taxon>
        <taxon>Planctomycetota</taxon>
        <taxon>Planctomycetia</taxon>
        <taxon>Pirellulales</taxon>
        <taxon>Pirellulaceae</taxon>
        <taxon>Rubripirellula</taxon>
    </lineage>
</organism>
<evidence type="ECO:0000313" key="2">
    <source>
        <dbReference type="Proteomes" id="UP000316598"/>
    </source>
</evidence>
<gene>
    <name evidence="1" type="ORF">Pla22_02230</name>
</gene>
<sequence>MIHYICDRCKRQINTNEQPRYVVQIEIHSMADEVTLDIDDDIDQLSELHQALEGLACDHLDDEPELDHRGSYDLCADCHRQFLRNPLGRDAVAAFGFSNN</sequence>
<reference evidence="1 2" key="1">
    <citation type="submission" date="2019-02" db="EMBL/GenBank/DDBJ databases">
        <title>Deep-cultivation of Planctomycetes and their phenomic and genomic characterization uncovers novel biology.</title>
        <authorList>
            <person name="Wiegand S."/>
            <person name="Jogler M."/>
            <person name="Boedeker C."/>
            <person name="Pinto D."/>
            <person name="Vollmers J."/>
            <person name="Rivas-Marin E."/>
            <person name="Kohn T."/>
            <person name="Peeters S.H."/>
            <person name="Heuer A."/>
            <person name="Rast P."/>
            <person name="Oberbeckmann S."/>
            <person name="Bunk B."/>
            <person name="Jeske O."/>
            <person name="Meyerdierks A."/>
            <person name="Storesund J.E."/>
            <person name="Kallscheuer N."/>
            <person name="Luecker S."/>
            <person name="Lage O.M."/>
            <person name="Pohl T."/>
            <person name="Merkel B.J."/>
            <person name="Hornburger P."/>
            <person name="Mueller R.-W."/>
            <person name="Bruemmer F."/>
            <person name="Labrenz M."/>
            <person name="Spormann A.M."/>
            <person name="Op Den Camp H."/>
            <person name="Overmann J."/>
            <person name="Amann R."/>
            <person name="Jetten M.S.M."/>
            <person name="Mascher T."/>
            <person name="Medema M.H."/>
            <person name="Devos D.P."/>
            <person name="Kaster A.-K."/>
            <person name="Ovreas L."/>
            <person name="Rohde M."/>
            <person name="Galperin M.Y."/>
            <person name="Jogler C."/>
        </authorList>
    </citation>
    <scope>NUCLEOTIDE SEQUENCE [LARGE SCALE GENOMIC DNA]</scope>
    <source>
        <strain evidence="1 2">Pla22</strain>
    </source>
</reference>
<comment type="caution">
    <text evidence="1">The sequence shown here is derived from an EMBL/GenBank/DDBJ whole genome shotgun (WGS) entry which is preliminary data.</text>
</comment>